<organism evidence="9">
    <name type="scientific">marine sediment metagenome</name>
    <dbReference type="NCBI Taxonomy" id="412755"/>
    <lineage>
        <taxon>unclassified sequences</taxon>
        <taxon>metagenomes</taxon>
        <taxon>ecological metagenomes</taxon>
    </lineage>
</organism>
<feature type="transmembrane region" description="Helical" evidence="8">
    <location>
        <begin position="291"/>
        <end position="313"/>
    </location>
</feature>
<dbReference type="EMBL" id="LAZR01020810">
    <property type="protein sequence ID" value="KKL87543.1"/>
    <property type="molecule type" value="Genomic_DNA"/>
</dbReference>
<evidence type="ECO:0000256" key="1">
    <source>
        <dbReference type="ARBA" id="ARBA00004651"/>
    </source>
</evidence>
<feature type="transmembrane region" description="Helical" evidence="8">
    <location>
        <begin position="12"/>
        <end position="35"/>
    </location>
</feature>
<comment type="caution">
    <text evidence="9">The sequence shown here is derived from an EMBL/GenBank/DDBJ whole genome shotgun (WGS) entry which is preliminary data.</text>
</comment>
<keyword evidence="5 8" id="KW-0812">Transmembrane</keyword>
<evidence type="ECO:0000313" key="9">
    <source>
        <dbReference type="EMBL" id="KKL87543.1"/>
    </source>
</evidence>
<dbReference type="CDD" id="cd06579">
    <property type="entry name" value="TM_PBP1_transp_AraH_like"/>
    <property type="match status" value="1"/>
</dbReference>
<proteinExistence type="predicted"/>
<name>A0A0F9FMT9_9ZZZZ</name>
<accession>A0A0F9FMT9</accession>
<dbReference type="GO" id="GO:0005886">
    <property type="term" value="C:plasma membrane"/>
    <property type="evidence" value="ECO:0007669"/>
    <property type="project" value="UniProtKB-SubCell"/>
</dbReference>
<feature type="transmembrane region" description="Helical" evidence="8">
    <location>
        <begin position="173"/>
        <end position="198"/>
    </location>
</feature>
<evidence type="ECO:0000256" key="3">
    <source>
        <dbReference type="ARBA" id="ARBA00022475"/>
    </source>
</evidence>
<feature type="transmembrane region" description="Helical" evidence="8">
    <location>
        <begin position="92"/>
        <end position="113"/>
    </location>
</feature>
<dbReference type="PANTHER" id="PTHR32196:SF71">
    <property type="entry name" value="AUTOINDUCER 2 IMPORT SYSTEM PERMEASE PROTEIN LSRD"/>
    <property type="match status" value="1"/>
</dbReference>
<evidence type="ECO:0000256" key="4">
    <source>
        <dbReference type="ARBA" id="ARBA00022519"/>
    </source>
</evidence>
<feature type="transmembrane region" description="Helical" evidence="8">
    <location>
        <begin position="252"/>
        <end position="285"/>
    </location>
</feature>
<dbReference type="Pfam" id="PF02653">
    <property type="entry name" value="BPD_transp_2"/>
    <property type="match status" value="1"/>
</dbReference>
<evidence type="ECO:0000256" key="2">
    <source>
        <dbReference type="ARBA" id="ARBA00022448"/>
    </source>
</evidence>
<gene>
    <name evidence="9" type="ORF">LCGC14_1933660</name>
</gene>
<comment type="subcellular location">
    <subcellularLocation>
        <location evidence="1">Cell membrane</location>
        <topology evidence="1">Multi-pass membrane protein</topology>
    </subcellularLocation>
</comment>
<dbReference type="InterPro" id="IPR001851">
    <property type="entry name" value="ABC_transp_permease"/>
</dbReference>
<feature type="transmembrane region" description="Helical" evidence="8">
    <location>
        <begin position="125"/>
        <end position="152"/>
    </location>
</feature>
<evidence type="ECO:0000256" key="6">
    <source>
        <dbReference type="ARBA" id="ARBA00022989"/>
    </source>
</evidence>
<sequence length="331" mass="35788">MNSTRKMPIWRILMQWEVILFFMFVAMIVVNSSLSPYFLDSNNILRTTFNFMEKAIIVLPMMFIIICGDIDISVAGIIALSSSFMGLASQHLGVGTPALIFIGLLTGLSVGALNGLIITKIGVPAIAVTLAGLFLFRGIAYVILGDMAVTAYPKSFAYLGQGYIGNTRVPFELVLFIILAIIFGIVLHKTTYGLNLFAMGNNPTAERFFGINVNRIRFFNFALTGLLSGLASVLLTSRIGSTRPNIASGWELEIIVIVVLGGVSIFGGAGNILGVVISIFMVGLARFGMGLINVPGIVMNIVMGFLLIIAVLLPSSLRQLQSKILTKQQQR</sequence>
<keyword evidence="3" id="KW-1003">Cell membrane</keyword>
<protein>
    <submittedName>
        <fullName evidence="9">Uncharacterized protein</fullName>
    </submittedName>
</protein>
<dbReference type="GO" id="GO:0022857">
    <property type="term" value="F:transmembrane transporter activity"/>
    <property type="evidence" value="ECO:0007669"/>
    <property type="project" value="InterPro"/>
</dbReference>
<evidence type="ECO:0000256" key="5">
    <source>
        <dbReference type="ARBA" id="ARBA00022692"/>
    </source>
</evidence>
<keyword evidence="2" id="KW-0813">Transport</keyword>
<dbReference type="AlphaFoldDB" id="A0A0F9FMT9"/>
<feature type="transmembrane region" description="Helical" evidence="8">
    <location>
        <begin position="218"/>
        <end position="240"/>
    </location>
</feature>
<evidence type="ECO:0000256" key="8">
    <source>
        <dbReference type="SAM" id="Phobius"/>
    </source>
</evidence>
<evidence type="ECO:0000256" key="7">
    <source>
        <dbReference type="ARBA" id="ARBA00023136"/>
    </source>
</evidence>
<feature type="transmembrane region" description="Helical" evidence="8">
    <location>
        <begin position="55"/>
        <end position="80"/>
    </location>
</feature>
<keyword evidence="7 8" id="KW-0472">Membrane</keyword>
<keyword evidence="6 8" id="KW-1133">Transmembrane helix</keyword>
<reference evidence="9" key="1">
    <citation type="journal article" date="2015" name="Nature">
        <title>Complex archaea that bridge the gap between prokaryotes and eukaryotes.</title>
        <authorList>
            <person name="Spang A."/>
            <person name="Saw J.H."/>
            <person name="Jorgensen S.L."/>
            <person name="Zaremba-Niedzwiedzka K."/>
            <person name="Martijn J."/>
            <person name="Lind A.E."/>
            <person name="van Eijk R."/>
            <person name="Schleper C."/>
            <person name="Guy L."/>
            <person name="Ettema T.J."/>
        </authorList>
    </citation>
    <scope>NUCLEOTIDE SEQUENCE</scope>
</reference>
<keyword evidence="4" id="KW-0997">Cell inner membrane</keyword>
<dbReference type="PANTHER" id="PTHR32196">
    <property type="entry name" value="ABC TRANSPORTER PERMEASE PROTEIN YPHD-RELATED-RELATED"/>
    <property type="match status" value="1"/>
</dbReference>